<feature type="transmembrane region" description="Helical" evidence="4">
    <location>
        <begin position="12"/>
        <end position="34"/>
    </location>
</feature>
<dbReference type="EMBL" id="CP036265">
    <property type="protein sequence ID" value="QDT14057.1"/>
    <property type="molecule type" value="Genomic_DNA"/>
</dbReference>
<organism evidence="6 7">
    <name type="scientific">Alienimonas californiensis</name>
    <dbReference type="NCBI Taxonomy" id="2527989"/>
    <lineage>
        <taxon>Bacteria</taxon>
        <taxon>Pseudomonadati</taxon>
        <taxon>Planctomycetota</taxon>
        <taxon>Planctomycetia</taxon>
        <taxon>Planctomycetales</taxon>
        <taxon>Planctomycetaceae</taxon>
        <taxon>Alienimonas</taxon>
    </lineage>
</organism>
<dbReference type="KEGG" id="acaf:CA12_01250"/>
<evidence type="ECO:0000256" key="1">
    <source>
        <dbReference type="ARBA" id="ARBA00006914"/>
    </source>
</evidence>
<dbReference type="InterPro" id="IPR003959">
    <property type="entry name" value="ATPase_AAA_core"/>
</dbReference>
<protein>
    <submittedName>
        <fullName evidence="6">ATP-dependent zinc metalloprotease FtsH</fullName>
        <ecNumber evidence="6">3.4.24.-</ecNumber>
    </submittedName>
</protein>
<dbReference type="GO" id="GO:0008237">
    <property type="term" value="F:metallopeptidase activity"/>
    <property type="evidence" value="ECO:0007669"/>
    <property type="project" value="UniProtKB-KW"/>
</dbReference>
<proteinExistence type="inferred from homology"/>
<evidence type="ECO:0000256" key="2">
    <source>
        <dbReference type="ARBA" id="ARBA00022741"/>
    </source>
</evidence>
<keyword evidence="4" id="KW-0472">Membrane</keyword>
<dbReference type="SMART" id="SM00382">
    <property type="entry name" value="AAA"/>
    <property type="match status" value="1"/>
</dbReference>
<keyword evidence="7" id="KW-1185">Reference proteome</keyword>
<dbReference type="InterPro" id="IPR027417">
    <property type="entry name" value="P-loop_NTPase"/>
</dbReference>
<dbReference type="Proteomes" id="UP000318741">
    <property type="component" value="Chromosome"/>
</dbReference>
<keyword evidence="3" id="KW-0067">ATP-binding</keyword>
<keyword evidence="6" id="KW-0482">Metalloprotease</keyword>
<dbReference type="PANTHER" id="PTHR23073">
    <property type="entry name" value="26S PROTEASOME REGULATORY SUBUNIT"/>
    <property type="match status" value="1"/>
</dbReference>
<keyword evidence="4" id="KW-0812">Transmembrane</keyword>
<dbReference type="Gene3D" id="1.10.8.60">
    <property type="match status" value="1"/>
</dbReference>
<dbReference type="GO" id="GO:0005524">
    <property type="term" value="F:ATP binding"/>
    <property type="evidence" value="ECO:0007669"/>
    <property type="project" value="UniProtKB-KW"/>
</dbReference>
<dbReference type="GO" id="GO:0006508">
    <property type="term" value="P:proteolysis"/>
    <property type="evidence" value="ECO:0007669"/>
    <property type="project" value="UniProtKB-KW"/>
</dbReference>
<dbReference type="CDD" id="cd19481">
    <property type="entry name" value="RecA-like_protease"/>
    <property type="match status" value="1"/>
</dbReference>
<keyword evidence="6" id="KW-0378">Hydrolase</keyword>
<evidence type="ECO:0000313" key="6">
    <source>
        <dbReference type="EMBL" id="QDT14057.1"/>
    </source>
</evidence>
<feature type="domain" description="AAA+ ATPase" evidence="5">
    <location>
        <begin position="283"/>
        <end position="409"/>
    </location>
</feature>
<dbReference type="RefSeq" id="WP_145356663.1">
    <property type="nucleotide sequence ID" value="NZ_CP036265.1"/>
</dbReference>
<keyword evidence="4" id="KW-1133">Transmembrane helix</keyword>
<evidence type="ECO:0000313" key="7">
    <source>
        <dbReference type="Proteomes" id="UP000318741"/>
    </source>
</evidence>
<dbReference type="EC" id="3.4.24.-" evidence="6"/>
<dbReference type="SUPFAM" id="SSF52540">
    <property type="entry name" value="P-loop containing nucleoside triphosphate hydrolases"/>
    <property type="match status" value="1"/>
</dbReference>
<keyword evidence="6" id="KW-0645">Protease</keyword>
<keyword evidence="2" id="KW-0547">Nucleotide-binding</keyword>
<accession>A0A517P3V1</accession>
<reference evidence="6 7" key="1">
    <citation type="submission" date="2019-02" db="EMBL/GenBank/DDBJ databases">
        <title>Deep-cultivation of Planctomycetes and their phenomic and genomic characterization uncovers novel biology.</title>
        <authorList>
            <person name="Wiegand S."/>
            <person name="Jogler M."/>
            <person name="Boedeker C."/>
            <person name="Pinto D."/>
            <person name="Vollmers J."/>
            <person name="Rivas-Marin E."/>
            <person name="Kohn T."/>
            <person name="Peeters S.H."/>
            <person name="Heuer A."/>
            <person name="Rast P."/>
            <person name="Oberbeckmann S."/>
            <person name="Bunk B."/>
            <person name="Jeske O."/>
            <person name="Meyerdierks A."/>
            <person name="Storesund J.E."/>
            <person name="Kallscheuer N."/>
            <person name="Luecker S."/>
            <person name="Lage O.M."/>
            <person name="Pohl T."/>
            <person name="Merkel B.J."/>
            <person name="Hornburger P."/>
            <person name="Mueller R.-W."/>
            <person name="Bruemmer F."/>
            <person name="Labrenz M."/>
            <person name="Spormann A.M."/>
            <person name="Op den Camp H."/>
            <person name="Overmann J."/>
            <person name="Amann R."/>
            <person name="Jetten M.S.M."/>
            <person name="Mascher T."/>
            <person name="Medema M.H."/>
            <person name="Devos D.P."/>
            <person name="Kaster A.-K."/>
            <person name="Ovreas L."/>
            <person name="Rohde M."/>
            <person name="Galperin M.Y."/>
            <person name="Jogler C."/>
        </authorList>
    </citation>
    <scope>NUCLEOTIDE SEQUENCE [LARGE SCALE GENOMIC DNA]</scope>
    <source>
        <strain evidence="6 7">CA12</strain>
    </source>
</reference>
<dbReference type="OrthoDB" id="9806903at2"/>
<evidence type="ECO:0000259" key="5">
    <source>
        <dbReference type="SMART" id="SM00382"/>
    </source>
</evidence>
<sequence>MNSVTLATADDSTWIAAVAIVGAGLAIGLPAVFWEKWNRGWRPFVSGAVRRALGGEAHAMRAVSRSLPKFRLVDLHRAADHVAARVAAERIPGSEPQVLDRQEPFDLATVLSGRTWQNMPSPIVPSPRTARPIGRDADGPIEELLPDDCFWILPAPAPGTGGGRHGPAVLRVRASHEYGKPQAIVEAAADSFDAAAALLDAVEERSVSHSVYRGALLEFQHQGSYDDDGEYRGGGEPELNFKHRTALKAEDIVLDPETLPVLNRNLVEHHRRHADLKRLGLPLSKGLLFHGPPGTGKTYTCRYLVGTLPEVTTFVVAGQSLHQVKSVCGLAKLYEPSLVILEDVDLVFTEREMNPHTSALGDLMDEMDGFRPDEAVSFILTTNALERVERAIKDRPGRIGQCVYFGPPNKELRARYLVQYLKRFDATALDVPQLAEDSRGASQAFLKEWIARAALFALEDESRRTVEPLPLTMTDFEEARSELTRSGERSGAIVGFGGLSAG</sequence>
<gene>
    <name evidence="6" type="primary">ftsH_1</name>
    <name evidence="6" type="ORF">CA12_01250</name>
</gene>
<comment type="similarity">
    <text evidence="1">Belongs to the AAA ATPase family.</text>
</comment>
<evidence type="ECO:0000256" key="4">
    <source>
        <dbReference type="SAM" id="Phobius"/>
    </source>
</evidence>
<dbReference type="InterPro" id="IPR003593">
    <property type="entry name" value="AAA+_ATPase"/>
</dbReference>
<dbReference type="AlphaFoldDB" id="A0A517P3V1"/>
<dbReference type="InterPro" id="IPR050221">
    <property type="entry name" value="26S_Proteasome_ATPase"/>
</dbReference>
<name>A0A517P3V1_9PLAN</name>
<dbReference type="GO" id="GO:0016887">
    <property type="term" value="F:ATP hydrolysis activity"/>
    <property type="evidence" value="ECO:0007669"/>
    <property type="project" value="InterPro"/>
</dbReference>
<dbReference type="Gene3D" id="3.40.50.300">
    <property type="entry name" value="P-loop containing nucleotide triphosphate hydrolases"/>
    <property type="match status" value="1"/>
</dbReference>
<evidence type="ECO:0000256" key="3">
    <source>
        <dbReference type="ARBA" id="ARBA00022840"/>
    </source>
</evidence>
<dbReference type="Pfam" id="PF00004">
    <property type="entry name" value="AAA"/>
    <property type="match status" value="1"/>
</dbReference>